<dbReference type="InterPro" id="IPR015590">
    <property type="entry name" value="Aldehyde_DH_dom"/>
</dbReference>
<dbReference type="Gene3D" id="3.20.20.220">
    <property type="match status" value="1"/>
</dbReference>
<dbReference type="EMBL" id="CAFAAR010000058">
    <property type="protein sequence ID" value="CAB4805050.1"/>
    <property type="molecule type" value="Genomic_DNA"/>
</dbReference>
<dbReference type="InterPro" id="IPR016161">
    <property type="entry name" value="Ald_DH/histidinol_DH"/>
</dbReference>
<evidence type="ECO:0000256" key="4">
    <source>
        <dbReference type="ARBA" id="ARBA00023027"/>
    </source>
</evidence>
<evidence type="ECO:0000256" key="2">
    <source>
        <dbReference type="ARBA" id="ARBA00012884"/>
    </source>
</evidence>
<evidence type="ECO:0000313" key="9">
    <source>
        <dbReference type="EMBL" id="CAB4701921.1"/>
    </source>
</evidence>
<evidence type="ECO:0000259" key="6">
    <source>
        <dbReference type="Pfam" id="PF00171"/>
    </source>
</evidence>
<evidence type="ECO:0000313" key="11">
    <source>
        <dbReference type="EMBL" id="CAB4805050.1"/>
    </source>
</evidence>
<evidence type="ECO:0000313" key="8">
    <source>
        <dbReference type="EMBL" id="CAB4670665.1"/>
    </source>
</evidence>
<dbReference type="GO" id="GO:0010133">
    <property type="term" value="P:L-proline catabolic process to L-glutamate"/>
    <property type="evidence" value="ECO:0007669"/>
    <property type="project" value="InterPro"/>
</dbReference>
<evidence type="ECO:0000256" key="5">
    <source>
        <dbReference type="ARBA" id="ARBA00048142"/>
    </source>
</evidence>
<evidence type="ECO:0000313" key="15">
    <source>
        <dbReference type="EMBL" id="CAB5073545.1"/>
    </source>
</evidence>
<evidence type="ECO:0000313" key="12">
    <source>
        <dbReference type="EMBL" id="CAB4902563.1"/>
    </source>
</evidence>
<dbReference type="PIRSF" id="PIRSF000197">
    <property type="entry name" value="Bifunct_PutA"/>
    <property type="match status" value="1"/>
</dbReference>
<dbReference type="GO" id="GO:0009898">
    <property type="term" value="C:cytoplasmic side of plasma membrane"/>
    <property type="evidence" value="ECO:0007669"/>
    <property type="project" value="TreeGrafter"/>
</dbReference>
<dbReference type="EMBL" id="CAFBPG010000063">
    <property type="protein sequence ID" value="CAB5013398.1"/>
    <property type="molecule type" value="Genomic_DNA"/>
</dbReference>
<evidence type="ECO:0000259" key="7">
    <source>
        <dbReference type="Pfam" id="PF01619"/>
    </source>
</evidence>
<comment type="pathway">
    <text evidence="1">Amino-acid degradation; L-proline degradation into L-glutamate; L-glutamate from L-proline: step 2/2.</text>
</comment>
<evidence type="ECO:0000313" key="13">
    <source>
        <dbReference type="EMBL" id="CAB4976835.1"/>
    </source>
</evidence>
<dbReference type="PANTHER" id="PTHR42862:SF1">
    <property type="entry name" value="DELTA-1-PYRROLINE-5-CARBOXYLATE DEHYDROGENASE 2, ISOFORM A-RELATED"/>
    <property type="match status" value="1"/>
</dbReference>
<dbReference type="Gene3D" id="3.40.309.10">
    <property type="entry name" value="Aldehyde Dehydrogenase, Chain A, domain 2"/>
    <property type="match status" value="1"/>
</dbReference>
<accession>A0A6J6MD54</accession>
<dbReference type="InterPro" id="IPR050485">
    <property type="entry name" value="Proline_metab_enzyme"/>
</dbReference>
<dbReference type="EMBL" id="CAEZXT010000055">
    <property type="protein sequence ID" value="CAB4701921.1"/>
    <property type="molecule type" value="Genomic_DNA"/>
</dbReference>
<organism evidence="8">
    <name type="scientific">freshwater metagenome</name>
    <dbReference type="NCBI Taxonomy" id="449393"/>
    <lineage>
        <taxon>unclassified sequences</taxon>
        <taxon>metagenomes</taxon>
        <taxon>ecological metagenomes</taxon>
    </lineage>
</organism>
<dbReference type="InterPro" id="IPR025703">
    <property type="entry name" value="Bifunct_PutA"/>
</dbReference>
<sequence>MKENPPSDQTFQTLEDIDQVTNQSLRLVEDLLKESEKLRTRRDIANRNRFARLLKDASAISLTMSLTDEVMRMNSSIRASRTLRRISKKASARGLGLFDSAGLKLISGTSFFTPSLVMKIVDQRVRMASKGIILPSEETLLARHIHKRNTLKIQLNINVLGEAVLGNHEADERLQSVIEMIRRSDVNYASVKISSIASQLITIDHDGSVSRVCDKLRILYREAVAHGVFINLDMEEFRDLAITVEVFKKLLSEHEFASLNAGIVLQAYLPESHSAFADLVLWSRQRHKDTGAWIKIRLVKGANLAMEKAEAQIHGWIPAPYETKADVDASYARLIDVALRPENAEAVRIGVASHNLFHVAWALEVAKKRGVTKQLDIEMLEGMANAEALAIVNLTGAILLYTPVTKRSDFPVAVAYLVRRLDENTSIENYLRASFEMSIGNPRFKDQKERFLKSIAQRHEISVSSRRHATKIEKSETQFALGEFENQSDGDATNPHYRNALSLAWPILFNRANFLIPLVIDGQSLSKPDDCENGVDPNDNKQTWYQYSVADIAQVDLAVVRAKAGVSFWEGLGSDARSKILGKAASIMESERAITIAVMARDSGKTVSEADPEVSEAIDFARFYAISAREQMQTSAPLGVIVVVPPWNFPYAIPAGGICSALASGNTVIIKSAPETVATSWQLVQQLWKAGVPKEALHFVSTRDDEVGKHLVTHQDVAGVILTGAFTTAQMFTSWKPNIRLMAETSGKNAILISASADIDGAVKDLVQSAFGHAGQKCSAASLGIVEKSIFENPAFIRQLKDAVESIRVGPGFNYATTMGPVINPPTGALLRALTTVDDGESWLVEPKQLDTSGNQWSPGVKLGVQPNTWSHRNEWFGPVLGIMCAEDLETAIKWQNDVDFGLTAGFHSLDQVECELWASQIEAGNLYINRGTTGAVVNRQPFGGWKQSSVGPTSKAGGVNYLNNLRNWEEISSLDSTTASSSIWWSNVGSRALDPSALSVERNYQRYRKPLHPIIVRVDATVPHIAIEYVQWLAEKIEIQVELSSLFELVGVASQSIESVEALIARTTRNQKLRWLSNEASPTLELLNRGVSVDTRPIVGAGHVEVPRWLLEQSVSITNHRYGNVGAGPRPQID</sequence>
<dbReference type="GO" id="GO:0004657">
    <property type="term" value="F:proline dehydrogenase activity"/>
    <property type="evidence" value="ECO:0007669"/>
    <property type="project" value="InterPro"/>
</dbReference>
<dbReference type="InterPro" id="IPR029041">
    <property type="entry name" value="FAD-linked_oxidoreductase-like"/>
</dbReference>
<proteinExistence type="predicted"/>
<dbReference type="EMBL" id="CAFBQZ010000053">
    <property type="protein sequence ID" value="CAB5073545.1"/>
    <property type="molecule type" value="Genomic_DNA"/>
</dbReference>
<dbReference type="InterPro" id="IPR016160">
    <property type="entry name" value="Ald_DH_CS_CYS"/>
</dbReference>
<dbReference type="InterPro" id="IPR029510">
    <property type="entry name" value="Ald_DH_CS_GLU"/>
</dbReference>
<dbReference type="EMBL" id="CAFBOE010000066">
    <property type="protein sequence ID" value="CAB4976835.1"/>
    <property type="molecule type" value="Genomic_DNA"/>
</dbReference>
<evidence type="ECO:0000313" key="14">
    <source>
        <dbReference type="EMBL" id="CAB5013398.1"/>
    </source>
</evidence>
<dbReference type="PROSITE" id="PS00070">
    <property type="entry name" value="ALDEHYDE_DEHYDR_CYS"/>
    <property type="match status" value="1"/>
</dbReference>
<dbReference type="InterPro" id="IPR016163">
    <property type="entry name" value="Ald_DH_C"/>
</dbReference>
<name>A0A6J6MD54_9ZZZZ</name>
<dbReference type="EC" id="1.2.1.88" evidence="2"/>
<dbReference type="EMBL" id="CAEZWS010000062">
    <property type="protein sequence ID" value="CAB4670665.1"/>
    <property type="molecule type" value="Genomic_DNA"/>
</dbReference>
<dbReference type="PANTHER" id="PTHR42862">
    <property type="entry name" value="DELTA-1-PYRROLINE-5-CARBOXYLATE DEHYDROGENASE 1, ISOFORM A-RELATED"/>
    <property type="match status" value="1"/>
</dbReference>
<dbReference type="EMBL" id="CAFBMI010000061">
    <property type="protein sequence ID" value="CAB4902563.1"/>
    <property type="molecule type" value="Genomic_DNA"/>
</dbReference>
<dbReference type="SUPFAM" id="SSF53720">
    <property type="entry name" value="ALDH-like"/>
    <property type="match status" value="1"/>
</dbReference>
<feature type="domain" description="Proline dehydrogenase" evidence="7">
    <location>
        <begin position="143"/>
        <end position="432"/>
    </location>
</feature>
<evidence type="ECO:0000256" key="1">
    <source>
        <dbReference type="ARBA" id="ARBA00004786"/>
    </source>
</evidence>
<keyword evidence="3" id="KW-0560">Oxidoreductase</keyword>
<dbReference type="PROSITE" id="PS00687">
    <property type="entry name" value="ALDEHYDE_DEHYDR_GLU"/>
    <property type="match status" value="1"/>
</dbReference>
<reference evidence="8" key="1">
    <citation type="submission" date="2020-05" db="EMBL/GenBank/DDBJ databases">
        <authorList>
            <person name="Chiriac C."/>
            <person name="Salcher M."/>
            <person name="Ghai R."/>
            <person name="Kavagutti S V."/>
        </authorList>
    </citation>
    <scope>NUCLEOTIDE SEQUENCE</scope>
</reference>
<dbReference type="Gene3D" id="3.40.605.10">
    <property type="entry name" value="Aldehyde Dehydrogenase, Chain A, domain 1"/>
    <property type="match status" value="1"/>
</dbReference>
<feature type="domain" description="Aldehyde dehydrogenase" evidence="6">
    <location>
        <begin position="535"/>
        <end position="963"/>
    </location>
</feature>
<comment type="catalytic activity">
    <reaction evidence="5">
        <text>L-glutamate 5-semialdehyde + NAD(+) + H2O = L-glutamate + NADH + 2 H(+)</text>
        <dbReference type="Rhea" id="RHEA:30235"/>
        <dbReference type="ChEBI" id="CHEBI:15377"/>
        <dbReference type="ChEBI" id="CHEBI:15378"/>
        <dbReference type="ChEBI" id="CHEBI:29985"/>
        <dbReference type="ChEBI" id="CHEBI:57540"/>
        <dbReference type="ChEBI" id="CHEBI:57945"/>
        <dbReference type="ChEBI" id="CHEBI:58066"/>
        <dbReference type="EC" id="1.2.1.88"/>
    </reaction>
</comment>
<dbReference type="GO" id="GO:0003700">
    <property type="term" value="F:DNA-binding transcription factor activity"/>
    <property type="evidence" value="ECO:0007669"/>
    <property type="project" value="InterPro"/>
</dbReference>
<dbReference type="GO" id="GO:0003842">
    <property type="term" value="F:L-glutamate gamma-semialdehyde dehydrogenase activity"/>
    <property type="evidence" value="ECO:0007669"/>
    <property type="project" value="UniProtKB-EC"/>
</dbReference>
<keyword evidence="4" id="KW-0520">NAD</keyword>
<dbReference type="InterPro" id="IPR016162">
    <property type="entry name" value="Ald_DH_N"/>
</dbReference>
<gene>
    <name evidence="8" type="ORF">UFOPK2288_01019</name>
    <name evidence="9" type="ORF">UFOPK2589_00880</name>
    <name evidence="10" type="ORF">UFOPK2931_00889</name>
    <name evidence="11" type="ORF">UFOPK3056_00718</name>
    <name evidence="12" type="ORF">UFOPK3558_00761</name>
    <name evidence="13" type="ORF">UFOPK3916_00788</name>
    <name evidence="14" type="ORF">UFOPK4074_00763</name>
    <name evidence="15" type="ORF">UFOPK4372_00747</name>
</gene>
<dbReference type="Pfam" id="PF00171">
    <property type="entry name" value="Aldedh"/>
    <property type="match status" value="1"/>
</dbReference>
<evidence type="ECO:0000313" key="10">
    <source>
        <dbReference type="EMBL" id="CAB4782680.1"/>
    </source>
</evidence>
<dbReference type="InterPro" id="IPR002872">
    <property type="entry name" value="Proline_DH_dom"/>
</dbReference>
<evidence type="ECO:0000256" key="3">
    <source>
        <dbReference type="ARBA" id="ARBA00023002"/>
    </source>
</evidence>
<dbReference type="AlphaFoldDB" id="A0A6J6MD54"/>
<protein>
    <recommendedName>
        <fullName evidence="2">L-glutamate gamma-semialdehyde dehydrogenase</fullName>
        <ecNumber evidence="2">1.2.1.88</ecNumber>
    </recommendedName>
</protein>
<dbReference type="SUPFAM" id="SSF51730">
    <property type="entry name" value="FAD-linked oxidoreductase"/>
    <property type="match status" value="1"/>
</dbReference>
<dbReference type="EMBL" id="CAEZZZ010000061">
    <property type="protein sequence ID" value="CAB4782680.1"/>
    <property type="molecule type" value="Genomic_DNA"/>
</dbReference>
<dbReference type="Pfam" id="PF01619">
    <property type="entry name" value="Pro_dh"/>
    <property type="match status" value="1"/>
</dbReference>